<evidence type="ECO:0008006" key="3">
    <source>
        <dbReference type="Google" id="ProtNLM"/>
    </source>
</evidence>
<accession>K0YVE1</accession>
<dbReference type="InterPro" id="IPR024787">
    <property type="entry name" value="EcsC"/>
</dbReference>
<reference evidence="1 2" key="1">
    <citation type="submission" date="2012-08" db="EMBL/GenBank/DDBJ databases">
        <title>The Genome Sequence of Slackia piriformis YIT 12062.</title>
        <authorList>
            <consortium name="The Broad Institute Genome Sequencing Platform"/>
            <person name="Earl A."/>
            <person name="Ward D."/>
            <person name="Feldgarden M."/>
            <person name="Gevers D."/>
            <person name="Morotomi M."/>
            <person name="Walker B."/>
            <person name="Young S.K."/>
            <person name="Zeng Q."/>
            <person name="Gargeya S."/>
            <person name="Fitzgerald M."/>
            <person name="Haas B."/>
            <person name="Abouelleil A."/>
            <person name="Alvarado L."/>
            <person name="Arachchi H.M."/>
            <person name="Berlin A.M."/>
            <person name="Chapman S.B."/>
            <person name="Goldberg J."/>
            <person name="Griggs A."/>
            <person name="Gujja S."/>
            <person name="Hansen M."/>
            <person name="Howarth C."/>
            <person name="Imamovic A."/>
            <person name="Larimer J."/>
            <person name="McCowen C."/>
            <person name="Montmayeur A."/>
            <person name="Murphy C."/>
            <person name="Neiman D."/>
            <person name="Pearson M."/>
            <person name="Priest M."/>
            <person name="Roberts A."/>
            <person name="Saif S."/>
            <person name="Shea T."/>
            <person name="Sisk P."/>
            <person name="Sykes S."/>
            <person name="Wortman J."/>
            <person name="Nusbaum C."/>
            <person name="Birren B."/>
        </authorList>
    </citation>
    <scope>NUCLEOTIDE SEQUENCE [LARGE SCALE GENOMIC DNA]</scope>
    <source>
        <strain evidence="1 2">YIT 12062</strain>
    </source>
</reference>
<sequence>MAKAIENTSEKIDEEKAGRILDTIYEKTLTGIPKVSRPVDDLADDYIQKSNSPEKAAKKLATAQIAKCGTSGFIAGLGGLITPPVAIPANLSSVLYVQMRMIAAIAKIGGYDPKTDQVQTMAYICLTGSAASNIVKDAGIKIGEKTLEAAIKKIPRAALTKINQKIGFRLITKFGEKGAINLGKMIPVAGGIIGGSFDAVSTAAIASNAIKVFIRHEDISQPSSSNDGAINL</sequence>
<name>K0YVE1_9ACTN</name>
<dbReference type="Proteomes" id="UP000006069">
    <property type="component" value="Unassembled WGS sequence"/>
</dbReference>
<dbReference type="RefSeq" id="WP_009139173.1">
    <property type="nucleotide sequence ID" value="NZ_JH815198.1"/>
</dbReference>
<proteinExistence type="predicted"/>
<organism evidence="1 2">
    <name type="scientific">Slackia piriformis YIT 12062</name>
    <dbReference type="NCBI Taxonomy" id="742818"/>
    <lineage>
        <taxon>Bacteria</taxon>
        <taxon>Bacillati</taxon>
        <taxon>Actinomycetota</taxon>
        <taxon>Coriobacteriia</taxon>
        <taxon>Eggerthellales</taxon>
        <taxon>Eggerthellaceae</taxon>
        <taxon>Slackia</taxon>
    </lineage>
</organism>
<dbReference type="EMBL" id="ADMD01000007">
    <property type="protein sequence ID" value="EJZ83454.1"/>
    <property type="molecule type" value="Genomic_DNA"/>
</dbReference>
<dbReference type="InParanoid" id="K0YVE1"/>
<evidence type="ECO:0000313" key="2">
    <source>
        <dbReference type="Proteomes" id="UP000006069"/>
    </source>
</evidence>
<protein>
    <recommendedName>
        <fullName evidence="3">EcsC family protein</fullName>
    </recommendedName>
</protein>
<evidence type="ECO:0000313" key="1">
    <source>
        <dbReference type="EMBL" id="EJZ83454.1"/>
    </source>
</evidence>
<dbReference type="eggNOG" id="ENOG502ZAV8">
    <property type="taxonomic scope" value="Bacteria"/>
</dbReference>
<dbReference type="HOGENOM" id="CLU_087895_1_0_11"/>
<dbReference type="AlphaFoldDB" id="K0YVE1"/>
<dbReference type="OrthoDB" id="1425703at2"/>
<comment type="caution">
    <text evidence="1">The sequence shown here is derived from an EMBL/GenBank/DDBJ whole genome shotgun (WGS) entry which is preliminary data.</text>
</comment>
<dbReference type="Pfam" id="PF12787">
    <property type="entry name" value="EcsC"/>
    <property type="match status" value="1"/>
</dbReference>
<dbReference type="PATRIC" id="fig|742818.3.peg.1017"/>
<keyword evidence="2" id="KW-1185">Reference proteome</keyword>
<gene>
    <name evidence="1" type="ORF">HMPREF9451_00959</name>
</gene>